<dbReference type="Proteomes" id="UP000190625">
    <property type="component" value="Unassembled WGS sequence"/>
</dbReference>
<dbReference type="InterPro" id="IPR050553">
    <property type="entry name" value="Thioredoxin_ResA/DsbE_sf"/>
</dbReference>
<evidence type="ECO:0000313" key="4">
    <source>
        <dbReference type="Proteomes" id="UP000190625"/>
    </source>
</evidence>
<dbReference type="CDD" id="cd02966">
    <property type="entry name" value="TlpA_like_family"/>
    <property type="match status" value="1"/>
</dbReference>
<dbReference type="GO" id="GO:0016209">
    <property type="term" value="F:antioxidant activity"/>
    <property type="evidence" value="ECO:0007669"/>
    <property type="project" value="InterPro"/>
</dbReference>
<evidence type="ECO:0000256" key="1">
    <source>
        <dbReference type="SAM" id="SignalP"/>
    </source>
</evidence>
<dbReference type="InterPro" id="IPR036249">
    <property type="entry name" value="Thioredoxin-like_sf"/>
</dbReference>
<keyword evidence="4" id="KW-1185">Reference proteome</keyword>
<protein>
    <submittedName>
        <fullName evidence="3">Thiol:disulfide oxidoreductases, DsbE subfamily protein</fullName>
    </submittedName>
</protein>
<dbReference type="InterPro" id="IPR017937">
    <property type="entry name" value="Thioredoxin_CS"/>
</dbReference>
<dbReference type="STRING" id="142842.SAMN02745118_02865"/>
<name>A0A1T4RAC0_9FIRM</name>
<sequence length="177" mass="19938">MNYKKGLIIICILTSMILLVGCSQSDAEQQANEDIPVKVQVGFRAPNFTLTNLDGKEVSLSDFRGEKVVFINFWATWCPPCRLEMPHMQEIYEEMQDRVKILAVNVKEPQNKVSNFIDSNGYDFTVLSDKDGKIAADYLVRGIPKTLIVDKNGVIKAQHVGAMNKEQMKEIISKALN</sequence>
<dbReference type="PROSITE" id="PS51257">
    <property type="entry name" value="PROKAR_LIPOPROTEIN"/>
    <property type="match status" value="1"/>
</dbReference>
<dbReference type="InterPro" id="IPR000866">
    <property type="entry name" value="AhpC/TSA"/>
</dbReference>
<dbReference type="PROSITE" id="PS51352">
    <property type="entry name" value="THIOREDOXIN_2"/>
    <property type="match status" value="1"/>
</dbReference>
<dbReference type="AlphaFoldDB" id="A0A1T4RAC0"/>
<feature type="domain" description="Thioredoxin" evidence="2">
    <location>
        <begin position="39"/>
        <end position="177"/>
    </location>
</feature>
<dbReference type="Pfam" id="PF00578">
    <property type="entry name" value="AhpC-TSA"/>
    <property type="match status" value="1"/>
</dbReference>
<feature type="chain" id="PRO_5012142841" evidence="1">
    <location>
        <begin position="28"/>
        <end position="177"/>
    </location>
</feature>
<dbReference type="SUPFAM" id="SSF52833">
    <property type="entry name" value="Thioredoxin-like"/>
    <property type="match status" value="1"/>
</dbReference>
<dbReference type="Gene3D" id="3.40.30.10">
    <property type="entry name" value="Glutaredoxin"/>
    <property type="match status" value="1"/>
</dbReference>
<proteinExistence type="predicted"/>
<feature type="signal peptide" evidence="1">
    <location>
        <begin position="1"/>
        <end position="27"/>
    </location>
</feature>
<dbReference type="InterPro" id="IPR013766">
    <property type="entry name" value="Thioredoxin_domain"/>
</dbReference>
<dbReference type="GO" id="GO:0016491">
    <property type="term" value="F:oxidoreductase activity"/>
    <property type="evidence" value="ECO:0007669"/>
    <property type="project" value="InterPro"/>
</dbReference>
<dbReference type="PROSITE" id="PS00194">
    <property type="entry name" value="THIOREDOXIN_1"/>
    <property type="match status" value="1"/>
</dbReference>
<keyword evidence="1" id="KW-0732">Signal</keyword>
<dbReference type="EMBL" id="FUWM01000049">
    <property type="protein sequence ID" value="SKA12869.1"/>
    <property type="molecule type" value="Genomic_DNA"/>
</dbReference>
<dbReference type="PANTHER" id="PTHR42852">
    <property type="entry name" value="THIOL:DISULFIDE INTERCHANGE PROTEIN DSBE"/>
    <property type="match status" value="1"/>
</dbReference>
<dbReference type="RefSeq" id="WP_234983973.1">
    <property type="nucleotide sequence ID" value="NZ_FUWM01000049.1"/>
</dbReference>
<accession>A0A1T4RAC0</accession>
<organism evidence="3 4">
    <name type="scientific">Selenihalanaerobacter shriftii</name>
    <dbReference type="NCBI Taxonomy" id="142842"/>
    <lineage>
        <taxon>Bacteria</taxon>
        <taxon>Bacillati</taxon>
        <taxon>Bacillota</taxon>
        <taxon>Clostridia</taxon>
        <taxon>Halanaerobiales</taxon>
        <taxon>Halobacteroidaceae</taxon>
        <taxon>Selenihalanaerobacter</taxon>
    </lineage>
</organism>
<dbReference type="PANTHER" id="PTHR42852:SF17">
    <property type="entry name" value="THIOREDOXIN-LIKE PROTEIN HI_1115"/>
    <property type="match status" value="1"/>
</dbReference>
<gene>
    <name evidence="3" type="ORF">SAMN02745118_02865</name>
</gene>
<evidence type="ECO:0000259" key="2">
    <source>
        <dbReference type="PROSITE" id="PS51352"/>
    </source>
</evidence>
<reference evidence="4" key="1">
    <citation type="submission" date="2017-02" db="EMBL/GenBank/DDBJ databases">
        <authorList>
            <person name="Varghese N."/>
            <person name="Submissions S."/>
        </authorList>
    </citation>
    <scope>NUCLEOTIDE SEQUENCE [LARGE SCALE GENOMIC DNA]</scope>
    <source>
        <strain evidence="4">ATCC BAA-73</strain>
    </source>
</reference>
<evidence type="ECO:0000313" key="3">
    <source>
        <dbReference type="EMBL" id="SKA12869.1"/>
    </source>
</evidence>